<keyword evidence="3" id="KW-1185">Reference proteome</keyword>
<name>A0ABT7PMA0_9BACT</name>
<comment type="caution">
    <text evidence="2">The sequence shown here is derived from an EMBL/GenBank/DDBJ whole genome shotgun (WGS) entry which is preliminary data.</text>
</comment>
<evidence type="ECO:0008006" key="4">
    <source>
        <dbReference type="Google" id="ProtNLM"/>
    </source>
</evidence>
<accession>A0ABT7PMA0</accession>
<evidence type="ECO:0000256" key="1">
    <source>
        <dbReference type="SAM" id="Coils"/>
    </source>
</evidence>
<dbReference type="Proteomes" id="UP001239462">
    <property type="component" value="Unassembled WGS sequence"/>
</dbReference>
<gene>
    <name evidence="2" type="ORF">QTN89_19270</name>
</gene>
<reference evidence="2 3" key="1">
    <citation type="submission" date="2023-06" db="EMBL/GenBank/DDBJ databases">
        <title>Roseiconus lacunae JC819 isolated from Gulf of Mannar region, Tamil Nadu.</title>
        <authorList>
            <person name="Pk S."/>
            <person name="Ch S."/>
            <person name="Ch V.R."/>
        </authorList>
    </citation>
    <scope>NUCLEOTIDE SEQUENCE [LARGE SCALE GENOMIC DNA]</scope>
    <source>
        <strain evidence="2 3">JC819</strain>
    </source>
</reference>
<evidence type="ECO:0000313" key="3">
    <source>
        <dbReference type="Proteomes" id="UP001239462"/>
    </source>
</evidence>
<evidence type="ECO:0000313" key="2">
    <source>
        <dbReference type="EMBL" id="MDM4017598.1"/>
    </source>
</evidence>
<dbReference type="EMBL" id="JASZZN010000015">
    <property type="protein sequence ID" value="MDM4017598.1"/>
    <property type="molecule type" value="Genomic_DNA"/>
</dbReference>
<dbReference type="RefSeq" id="WP_149499859.1">
    <property type="nucleotide sequence ID" value="NZ_CP141221.1"/>
</dbReference>
<proteinExistence type="predicted"/>
<organism evidence="2 3">
    <name type="scientific">Roseiconus lacunae</name>
    <dbReference type="NCBI Taxonomy" id="2605694"/>
    <lineage>
        <taxon>Bacteria</taxon>
        <taxon>Pseudomonadati</taxon>
        <taxon>Planctomycetota</taxon>
        <taxon>Planctomycetia</taxon>
        <taxon>Pirellulales</taxon>
        <taxon>Pirellulaceae</taxon>
        <taxon>Roseiconus</taxon>
    </lineage>
</organism>
<feature type="coiled-coil region" evidence="1">
    <location>
        <begin position="45"/>
        <end position="72"/>
    </location>
</feature>
<keyword evidence="1" id="KW-0175">Coiled coil</keyword>
<protein>
    <recommendedName>
        <fullName evidence="4">Flagellar basal-body/hook protein C-terminal domain-containing protein</fullName>
    </recommendedName>
</protein>
<sequence>MITPINSVLASSININLNQHANAAEQIADPENLNDPEGSDNLDAIVKMKRSKQAAEQAMAAMQRVNETAEHLLDIVV</sequence>